<dbReference type="InterPro" id="IPR000253">
    <property type="entry name" value="FHA_dom"/>
</dbReference>
<feature type="region of interest" description="Disordered" evidence="1">
    <location>
        <begin position="205"/>
        <end position="225"/>
    </location>
</feature>
<keyword evidence="2" id="KW-0812">Transmembrane</keyword>
<keyword evidence="5" id="KW-1185">Reference proteome</keyword>
<accession>A0AAD4I078</accession>
<feature type="compositionally biased region" description="Acidic residues" evidence="1">
    <location>
        <begin position="146"/>
        <end position="158"/>
    </location>
</feature>
<protein>
    <recommendedName>
        <fullName evidence="3">FHA domain-containing protein</fullName>
    </recommendedName>
</protein>
<dbReference type="InterPro" id="IPR008984">
    <property type="entry name" value="SMAD_FHA_dom_sf"/>
</dbReference>
<dbReference type="InterPro" id="IPR051176">
    <property type="entry name" value="Cent_Immune-Sig_Mod"/>
</dbReference>
<organism evidence="4 5">
    <name type="scientific">Staphylotrichum longicolle</name>
    <dbReference type="NCBI Taxonomy" id="669026"/>
    <lineage>
        <taxon>Eukaryota</taxon>
        <taxon>Fungi</taxon>
        <taxon>Dikarya</taxon>
        <taxon>Ascomycota</taxon>
        <taxon>Pezizomycotina</taxon>
        <taxon>Sordariomycetes</taxon>
        <taxon>Sordariomycetidae</taxon>
        <taxon>Sordariales</taxon>
        <taxon>Chaetomiaceae</taxon>
        <taxon>Staphylotrichum</taxon>
    </lineage>
</organism>
<proteinExistence type="predicted"/>
<dbReference type="SUPFAM" id="SSF49879">
    <property type="entry name" value="SMAD/FHA domain"/>
    <property type="match status" value="1"/>
</dbReference>
<feature type="transmembrane region" description="Helical" evidence="2">
    <location>
        <begin position="600"/>
        <end position="622"/>
    </location>
</feature>
<evidence type="ECO:0000313" key="5">
    <source>
        <dbReference type="Proteomes" id="UP001197093"/>
    </source>
</evidence>
<feature type="domain" description="FHA" evidence="3">
    <location>
        <begin position="32"/>
        <end position="93"/>
    </location>
</feature>
<dbReference type="PROSITE" id="PS50006">
    <property type="entry name" value="FHA_DOMAIN"/>
    <property type="match status" value="1"/>
</dbReference>
<comment type="caution">
    <text evidence="4">The sequence shown here is derived from an EMBL/GenBank/DDBJ whole genome shotgun (WGS) entry which is preliminary data.</text>
</comment>
<evidence type="ECO:0000256" key="2">
    <source>
        <dbReference type="SAM" id="Phobius"/>
    </source>
</evidence>
<feature type="region of interest" description="Disordered" evidence="1">
    <location>
        <begin position="272"/>
        <end position="309"/>
    </location>
</feature>
<dbReference type="Proteomes" id="UP001197093">
    <property type="component" value="Unassembled WGS sequence"/>
</dbReference>
<evidence type="ECO:0000256" key="1">
    <source>
        <dbReference type="SAM" id="MobiDB-lite"/>
    </source>
</evidence>
<sequence length="626" mass="68035">MLSLSADKSSGPDLLFPERRITLNGDNNNNTVTIGRASKVSSKGFVAALDNAWFDSPVISRKHARFFVRMDDQKIEVTDLGSLHGTFLNGDERVPTDRRRELKDGDTLRFGAPIWRGTEQFVPVTVKVGIQFPNREGSSTFQVPEGSDDDATDDDLSSDSDINMKNANGKGRQVQNSASKSATNAQVIDLTDTSYGRQTRQVIDLSSPCGSPIRIDEDDDEEDRSTRNLYTHENEDVQSVAEESGVPLVHEDYGHLGGHGLEDEYDTDDQIDYPEEYDSHLDDYDDGLDDEDLDELDPIEDTGDMDSEEDYLSDDYSGGIDSPTEPSQASWETPIIDAPQMSSQTKEVTSVSPDMASAEALGVKTGKVAFFRAREENRMALDAQKAASAMRPTSSVHALCNADEPPNEPSSFSFGPAAGQAIKPLEDPFVSISTYDTSTTLMPPPFIQPEQVNFESYTPASPPSLLSSPVSLGKEAAACSHRTHLGISDIVDTCQPSAGEGKLKRKADDISKSTQEQEQWAAKAARVLSPAPSADEEEQPRPEPEAVQEHAEEPDPMEITEPEPEDVGAAPVVTPLVPETSLTPERPVKRARMMRVAERLGYAALGGVTAGAMIVGTLIYTAPTFS</sequence>
<feature type="region of interest" description="Disordered" evidence="1">
    <location>
        <begin position="135"/>
        <end position="185"/>
    </location>
</feature>
<feature type="compositionally biased region" description="Polar residues" evidence="1">
    <location>
        <begin position="173"/>
        <end position="185"/>
    </location>
</feature>
<reference evidence="4" key="1">
    <citation type="submission" date="2023-02" db="EMBL/GenBank/DDBJ databases">
        <authorList>
            <person name="Palmer J.M."/>
        </authorList>
    </citation>
    <scope>NUCLEOTIDE SEQUENCE</scope>
    <source>
        <strain evidence="4">FW57</strain>
    </source>
</reference>
<keyword evidence="2" id="KW-1133">Transmembrane helix</keyword>
<evidence type="ECO:0000313" key="4">
    <source>
        <dbReference type="EMBL" id="KAG7289666.1"/>
    </source>
</evidence>
<evidence type="ECO:0000259" key="3">
    <source>
        <dbReference type="PROSITE" id="PS50006"/>
    </source>
</evidence>
<gene>
    <name evidence="4" type="ORF">NEMBOFW57_006041</name>
</gene>
<dbReference type="PANTHER" id="PTHR15715">
    <property type="entry name" value="CENTROSOMAL PROTEIN OF 170 KDA"/>
    <property type="match status" value="1"/>
</dbReference>
<feature type="compositionally biased region" description="Acidic residues" evidence="1">
    <location>
        <begin position="283"/>
        <end position="309"/>
    </location>
</feature>
<feature type="compositionally biased region" description="Acidic residues" evidence="1">
    <location>
        <begin position="554"/>
        <end position="565"/>
    </location>
</feature>
<dbReference type="Pfam" id="PF00498">
    <property type="entry name" value="FHA"/>
    <property type="match status" value="1"/>
</dbReference>
<dbReference type="AlphaFoldDB" id="A0AAD4I078"/>
<dbReference type="PANTHER" id="PTHR15715:SF37">
    <property type="entry name" value="LD47843P"/>
    <property type="match status" value="1"/>
</dbReference>
<dbReference type="EMBL" id="JAHCVI010000002">
    <property type="protein sequence ID" value="KAG7289666.1"/>
    <property type="molecule type" value="Genomic_DNA"/>
</dbReference>
<keyword evidence="2" id="KW-0472">Membrane</keyword>
<dbReference type="Gene3D" id="2.60.200.20">
    <property type="match status" value="1"/>
</dbReference>
<feature type="compositionally biased region" description="Basic and acidic residues" evidence="1">
    <location>
        <begin position="539"/>
        <end position="553"/>
    </location>
</feature>
<dbReference type="SMART" id="SM00240">
    <property type="entry name" value="FHA"/>
    <property type="match status" value="1"/>
</dbReference>
<dbReference type="GO" id="GO:0005737">
    <property type="term" value="C:cytoplasm"/>
    <property type="evidence" value="ECO:0007669"/>
    <property type="project" value="TreeGrafter"/>
</dbReference>
<feature type="region of interest" description="Disordered" evidence="1">
    <location>
        <begin position="493"/>
        <end position="565"/>
    </location>
</feature>
<name>A0AAD4I078_9PEZI</name>
<dbReference type="CDD" id="cd00060">
    <property type="entry name" value="FHA"/>
    <property type="match status" value="1"/>
</dbReference>